<keyword evidence="1" id="KW-0614">Plasmid</keyword>
<accession>A0A217EU16</accession>
<organism evidence="1">
    <name type="scientific">Enterobacter asburiae</name>
    <dbReference type="NCBI Taxonomy" id="61645"/>
    <lineage>
        <taxon>Bacteria</taxon>
        <taxon>Pseudomonadati</taxon>
        <taxon>Pseudomonadota</taxon>
        <taxon>Gammaproteobacteria</taxon>
        <taxon>Enterobacterales</taxon>
        <taxon>Enterobacteriaceae</taxon>
        <taxon>Enterobacter</taxon>
        <taxon>Enterobacter cloacae complex</taxon>
    </lineage>
</organism>
<dbReference type="InterPro" id="IPR016032">
    <property type="entry name" value="Sig_transdc_resp-reg_C-effctor"/>
</dbReference>
<dbReference type="RefSeq" id="WP_172689133.1">
    <property type="nucleotide sequence ID" value="NZ_KX912253.1"/>
</dbReference>
<geneLocation type="plasmid" evidence="1">
    <name>pJF-587</name>
</geneLocation>
<evidence type="ECO:0000313" key="1">
    <source>
        <dbReference type="EMBL" id="AQZ19795.1"/>
    </source>
</evidence>
<dbReference type="SUPFAM" id="SSF46894">
    <property type="entry name" value="C-terminal effector domain of the bipartite response regulators"/>
    <property type="match status" value="1"/>
</dbReference>
<evidence type="ECO:0008006" key="2">
    <source>
        <dbReference type="Google" id="ProtNLM"/>
    </source>
</evidence>
<proteinExistence type="predicted"/>
<sequence>MKILHPSMLKKIKIKIKKFSFECLSQKQTEFLNLTLRGATDRTISKVINIPLKTESAYRCNVQIKMEL</sequence>
<dbReference type="AlphaFoldDB" id="A0A217EU16"/>
<dbReference type="EMBL" id="KX912253">
    <property type="protein sequence ID" value="AQZ19795.1"/>
    <property type="molecule type" value="Genomic_DNA"/>
</dbReference>
<reference evidence="1" key="1">
    <citation type="journal article" date="2017" name="J. Antimicrob. Chemother.">
        <title>FRI-2 carbapenemase-producing Enterobacter cloacae complex in the UK.</title>
        <authorList>
            <person name="Meunier D."/>
            <person name="Findlay J."/>
            <person name="Doumith M."/>
            <person name="Godoy D."/>
            <person name="Perry C."/>
            <person name="Pike R."/>
            <person name="Gronthoud F."/>
            <person name="Shryane T."/>
            <person name="Poirel L."/>
            <person name="Welfare W."/>
            <person name="Woodford N."/>
            <person name="Hopkins K.L."/>
        </authorList>
    </citation>
    <scope>NUCLEOTIDE SEQUENCE</scope>
    <source>
        <strain evidence="1">H162620587</strain>
        <plasmid evidence="1">pJF-587</plasmid>
    </source>
</reference>
<dbReference type="GO" id="GO:0006355">
    <property type="term" value="P:regulation of DNA-templated transcription"/>
    <property type="evidence" value="ECO:0007669"/>
    <property type="project" value="InterPro"/>
</dbReference>
<protein>
    <recommendedName>
        <fullName evidence="2">HTH luxR-type domain-containing protein</fullName>
    </recommendedName>
</protein>
<name>A0A217EU16_ENTAS</name>
<dbReference type="GO" id="GO:0003677">
    <property type="term" value="F:DNA binding"/>
    <property type="evidence" value="ECO:0007669"/>
    <property type="project" value="InterPro"/>
</dbReference>